<reference evidence="1 2" key="1">
    <citation type="journal article" date="2015" name="Genome Biol. Evol.">
        <title>Characterization of Three Mycobacterium spp. with Potential Use in Bioremediation by Genome Sequencing and Comparative Genomics.</title>
        <authorList>
            <person name="Das S."/>
            <person name="Pettersson B.M."/>
            <person name="Behra P.R."/>
            <person name="Ramesh M."/>
            <person name="Dasgupta S."/>
            <person name="Bhattacharya A."/>
            <person name="Kirsebom L.A."/>
        </authorList>
    </citation>
    <scope>NUCLEOTIDE SEQUENCE [LARGE SCALE GENOMIC DNA]</scope>
    <source>
        <strain evidence="1 2">DSM 44219</strain>
    </source>
</reference>
<name>A0A0J6WN07_MYCCU</name>
<keyword evidence="2" id="KW-1185">Reference proteome</keyword>
<dbReference type="Proteomes" id="UP000036176">
    <property type="component" value="Unassembled WGS sequence"/>
</dbReference>
<dbReference type="RefSeq" id="WP_131722269.1">
    <property type="nucleotide sequence ID" value="NZ_JYNX01000011.1"/>
</dbReference>
<accession>A0A0J6WN07</accession>
<organism evidence="1 2">
    <name type="scientific">Mycolicibacterium chubuense</name>
    <name type="common">Mycobacterium chubuense</name>
    <dbReference type="NCBI Taxonomy" id="1800"/>
    <lineage>
        <taxon>Bacteria</taxon>
        <taxon>Bacillati</taxon>
        <taxon>Actinomycetota</taxon>
        <taxon>Actinomycetes</taxon>
        <taxon>Mycobacteriales</taxon>
        <taxon>Mycobacteriaceae</taxon>
        <taxon>Mycolicibacterium</taxon>
    </lineage>
</organism>
<dbReference type="OrthoDB" id="4464809at2"/>
<evidence type="ECO:0000313" key="1">
    <source>
        <dbReference type="EMBL" id="KMO84770.1"/>
    </source>
</evidence>
<protein>
    <submittedName>
        <fullName evidence="1">Uncharacterized protein</fullName>
    </submittedName>
</protein>
<comment type="caution">
    <text evidence="1">The sequence shown here is derived from an EMBL/GenBank/DDBJ whole genome shotgun (WGS) entry which is preliminary data.</text>
</comment>
<gene>
    <name evidence="1" type="ORF">MCHUDSM44219_00394</name>
</gene>
<evidence type="ECO:0000313" key="2">
    <source>
        <dbReference type="Proteomes" id="UP000036176"/>
    </source>
</evidence>
<dbReference type="AlphaFoldDB" id="A0A0J6WN07"/>
<dbReference type="EMBL" id="JYNX01000011">
    <property type="protein sequence ID" value="KMO84770.1"/>
    <property type="molecule type" value="Genomic_DNA"/>
</dbReference>
<proteinExistence type="predicted"/>
<sequence length="63" mass="6843">MYQADHQQGWVDLADLLAGPALRALTGYSQNSIRRIDWGKFASAIEAVAGPTALTPSTSLKRR</sequence>
<dbReference type="PATRIC" id="fig|1800.3.peg.398"/>